<proteinExistence type="predicted"/>
<dbReference type="InterPro" id="IPR036388">
    <property type="entry name" value="WH-like_DNA-bd_sf"/>
</dbReference>
<gene>
    <name evidence="3" type="ORF">FNJ87_02850</name>
</gene>
<dbReference type="PANTHER" id="PTHR42942:SF1">
    <property type="entry name" value="ALKYLTRANSFERASE-LIKE PROTEIN 1"/>
    <property type="match status" value="1"/>
</dbReference>
<dbReference type="Gene3D" id="1.10.10.10">
    <property type="entry name" value="Winged helix-like DNA-binding domain superfamily/Winged helix DNA-binding domain"/>
    <property type="match status" value="1"/>
</dbReference>
<dbReference type="InterPro" id="IPR014048">
    <property type="entry name" value="MethylDNA_cys_MeTrfase_DNA-bd"/>
</dbReference>
<feature type="non-terminal residue" evidence="3">
    <location>
        <position position="1"/>
    </location>
</feature>
<evidence type="ECO:0000313" key="3">
    <source>
        <dbReference type="EMBL" id="MBF4983312.1"/>
    </source>
</evidence>
<dbReference type="EMBL" id="JADKYU010000151">
    <property type="protein sequence ID" value="MBF4983312.1"/>
    <property type="molecule type" value="Genomic_DNA"/>
</dbReference>
<feature type="domain" description="Methylated-DNA-[protein]-cysteine S-methyltransferase DNA binding" evidence="2">
    <location>
        <begin position="3"/>
        <end position="70"/>
    </location>
</feature>
<name>A0ABS0A1S9_9FLAO</name>
<keyword evidence="4" id="KW-1185">Reference proteome</keyword>
<evidence type="ECO:0000259" key="2">
    <source>
        <dbReference type="Pfam" id="PF01035"/>
    </source>
</evidence>
<sequence>VTGHTTSYGAIARYIGAPRSSRTVGYAMNASHGEQDVPAQRVVNRNGLLTGKHHFQGTNLMQQLLESEGIVVIDDKVQNFKKVYWDPNIELPAFKE</sequence>
<evidence type="ECO:0000313" key="4">
    <source>
        <dbReference type="Proteomes" id="UP001194729"/>
    </source>
</evidence>
<comment type="caution">
    <text evidence="3">The sequence shown here is derived from an EMBL/GenBank/DDBJ whole genome shotgun (WGS) entry which is preliminary data.</text>
</comment>
<reference evidence="3 4" key="1">
    <citation type="submission" date="2020-11" db="EMBL/GenBank/DDBJ databases">
        <title>P. mediterranea TC4 genome.</title>
        <authorList>
            <person name="Molmeret M."/>
        </authorList>
    </citation>
    <scope>NUCLEOTIDE SEQUENCE [LARGE SCALE GENOMIC DNA]</scope>
    <source>
        <strain evidence="3 4">TC4</strain>
    </source>
</reference>
<dbReference type="Pfam" id="PF01035">
    <property type="entry name" value="DNA_binding_1"/>
    <property type="match status" value="1"/>
</dbReference>
<accession>A0ABS0A1S9</accession>
<dbReference type="PANTHER" id="PTHR42942">
    <property type="entry name" value="6-O-METHYLGUANINE DNA METHYLTRANSFERASE"/>
    <property type="match status" value="1"/>
</dbReference>
<dbReference type="CDD" id="cd06445">
    <property type="entry name" value="ATase"/>
    <property type="match status" value="1"/>
</dbReference>
<protein>
    <submittedName>
        <fullName evidence="3">MGMT family protein</fullName>
    </submittedName>
</protein>
<organism evidence="3 4">
    <name type="scientific">Nonlabens mediterrranea</name>
    <dbReference type="NCBI Taxonomy" id="1419947"/>
    <lineage>
        <taxon>Bacteria</taxon>
        <taxon>Pseudomonadati</taxon>
        <taxon>Bacteroidota</taxon>
        <taxon>Flavobacteriia</taxon>
        <taxon>Flavobacteriales</taxon>
        <taxon>Flavobacteriaceae</taxon>
        <taxon>Nonlabens</taxon>
    </lineage>
</organism>
<keyword evidence="1" id="KW-0227">DNA damage</keyword>
<dbReference type="InterPro" id="IPR052520">
    <property type="entry name" value="ATL_DNA_repair"/>
</dbReference>
<evidence type="ECO:0000256" key="1">
    <source>
        <dbReference type="ARBA" id="ARBA00022763"/>
    </source>
</evidence>
<dbReference type="InterPro" id="IPR036217">
    <property type="entry name" value="MethylDNA_cys_MeTrfase_DNAb"/>
</dbReference>
<dbReference type="SUPFAM" id="SSF46767">
    <property type="entry name" value="Methylated DNA-protein cysteine methyltransferase, C-terminal domain"/>
    <property type="match status" value="1"/>
</dbReference>
<dbReference type="Proteomes" id="UP001194729">
    <property type="component" value="Unassembled WGS sequence"/>
</dbReference>